<dbReference type="SUPFAM" id="SSF53474">
    <property type="entry name" value="alpha/beta-Hydrolases"/>
    <property type="match status" value="1"/>
</dbReference>
<accession>A0ABY5SLQ7</accession>
<dbReference type="GO" id="GO:0016787">
    <property type="term" value="F:hydrolase activity"/>
    <property type="evidence" value="ECO:0007669"/>
    <property type="project" value="UniProtKB-KW"/>
</dbReference>
<dbReference type="InterPro" id="IPR029058">
    <property type="entry name" value="AB_hydrolase_fold"/>
</dbReference>
<name>A0ABY5SLQ7_9MICO</name>
<dbReference type="Gene3D" id="3.40.50.1820">
    <property type="entry name" value="alpha/beta hydrolase"/>
    <property type="match status" value="1"/>
</dbReference>
<dbReference type="PANTHER" id="PTHR48081">
    <property type="entry name" value="AB HYDROLASE SUPERFAMILY PROTEIN C4A8.06C"/>
    <property type="match status" value="1"/>
</dbReference>
<dbReference type="Proteomes" id="UP001064879">
    <property type="component" value="Chromosome"/>
</dbReference>
<keyword evidence="4" id="KW-1185">Reference proteome</keyword>
<organism evidence="3 4">
    <name type="scientific">Brevibacterium spongiae</name>
    <dbReference type="NCBI Taxonomy" id="2909672"/>
    <lineage>
        <taxon>Bacteria</taxon>
        <taxon>Bacillati</taxon>
        <taxon>Actinomycetota</taxon>
        <taxon>Actinomycetes</taxon>
        <taxon>Micrococcales</taxon>
        <taxon>Brevibacteriaceae</taxon>
        <taxon>Brevibacterium</taxon>
    </lineage>
</organism>
<dbReference type="RefSeq" id="WP_265418098.1">
    <property type="nucleotide sequence ID" value="NZ_CP093443.1"/>
</dbReference>
<evidence type="ECO:0000313" key="4">
    <source>
        <dbReference type="Proteomes" id="UP001064879"/>
    </source>
</evidence>
<feature type="domain" description="Alpha/beta hydrolase fold-3" evidence="2">
    <location>
        <begin position="67"/>
        <end position="177"/>
    </location>
</feature>
<gene>
    <name evidence="3" type="ORF">L1F31_15310</name>
</gene>
<proteinExistence type="predicted"/>
<dbReference type="EMBL" id="CP093443">
    <property type="protein sequence ID" value="UVI35472.1"/>
    <property type="molecule type" value="Genomic_DNA"/>
</dbReference>
<protein>
    <submittedName>
        <fullName evidence="3">Alpha/beta hydrolase</fullName>
    </submittedName>
</protein>
<evidence type="ECO:0000259" key="2">
    <source>
        <dbReference type="Pfam" id="PF07859"/>
    </source>
</evidence>
<evidence type="ECO:0000313" key="3">
    <source>
        <dbReference type="EMBL" id="UVI35472.1"/>
    </source>
</evidence>
<keyword evidence="1 3" id="KW-0378">Hydrolase</keyword>
<sequence length="274" mass="28992">MSGESVRIPELSAAGAAFGGPTASFGGLGPDDGGPGADTPAFRHAYGEAPEQFVEVYGDPAAASTTVIFVHGGYFRPRTDLAHARPLALSLAASGVLVVLVEYRRDGGQPLLLDDVTAAIEAVQFELPNWDVSESGRENLIVSGHSAGGCLVLAWASHLPEDGPRFRLRPLAPVTDLLREVAGSLGDGAVLDYMGVRPEEDLQAYLRHDPRSRAVLIPGRVDVRSIHGDADETVAIEFSRVFPAALTELPGANHADVIDPESPYFPQVRDLLLG</sequence>
<reference evidence="3" key="1">
    <citation type="submission" date="2022-03" db="EMBL/GenBank/DDBJ databases">
        <title>Brevibacterium spongiae sp. nov., isolated from marine sponge.</title>
        <authorList>
            <person name="Li Z."/>
            <person name="Zhang M."/>
        </authorList>
    </citation>
    <scope>NUCLEOTIDE SEQUENCE</scope>
    <source>
        <strain evidence="3">WHS-Z9</strain>
    </source>
</reference>
<evidence type="ECO:0000256" key="1">
    <source>
        <dbReference type="ARBA" id="ARBA00022801"/>
    </source>
</evidence>
<dbReference type="InterPro" id="IPR050300">
    <property type="entry name" value="GDXG_lipolytic_enzyme"/>
</dbReference>
<dbReference type="InterPro" id="IPR013094">
    <property type="entry name" value="AB_hydrolase_3"/>
</dbReference>
<dbReference type="Pfam" id="PF07859">
    <property type="entry name" value="Abhydrolase_3"/>
    <property type="match status" value="1"/>
</dbReference>